<dbReference type="SMART" id="SM01008">
    <property type="entry name" value="Ald_Xan_dh_C"/>
    <property type="match status" value="1"/>
</dbReference>
<dbReference type="InterPro" id="IPR036856">
    <property type="entry name" value="Ald_Oxase/Xan_DH_a/b_sf"/>
</dbReference>
<feature type="domain" description="Aldehyde oxidase/xanthine dehydrogenase a/b hammerhead" evidence="3">
    <location>
        <begin position="25"/>
        <end position="136"/>
    </location>
</feature>
<evidence type="ECO:0000313" key="5">
    <source>
        <dbReference type="Proteomes" id="UP001324380"/>
    </source>
</evidence>
<dbReference type="PANTHER" id="PTHR11908:SF132">
    <property type="entry name" value="ALDEHYDE OXIDASE 1-RELATED"/>
    <property type="match status" value="1"/>
</dbReference>
<evidence type="ECO:0000256" key="2">
    <source>
        <dbReference type="ARBA" id="ARBA00023002"/>
    </source>
</evidence>
<dbReference type="PANTHER" id="PTHR11908">
    <property type="entry name" value="XANTHINE DEHYDROGENASE"/>
    <property type="match status" value="1"/>
</dbReference>
<dbReference type="SUPFAM" id="SSF54665">
    <property type="entry name" value="CO dehydrogenase molybdoprotein N-domain-like"/>
    <property type="match status" value="1"/>
</dbReference>
<reference evidence="4 5" key="1">
    <citation type="submission" date="2023-11" db="EMBL/GenBank/DDBJ databases">
        <title>Analysis of the Genomes of Mucilaginibacter gossypii cycad 4 and M. sabulilitoris SNA2: microbes with the potential for plant growth promotion.</title>
        <authorList>
            <person name="Hirsch A.M."/>
            <person name="Humm E."/>
            <person name="Rubbi M."/>
            <person name="Del Vecchio G."/>
            <person name="Ha S.M."/>
            <person name="Pellegrini M."/>
            <person name="Gunsalus R.P."/>
        </authorList>
    </citation>
    <scope>NUCLEOTIDE SEQUENCE [LARGE SCALE GENOMIC DNA]</scope>
    <source>
        <strain evidence="4 5">SNA2</strain>
    </source>
</reference>
<keyword evidence="1" id="KW-0500">Molybdenum</keyword>
<name>A0ABZ0TEK4_9SPHI</name>
<dbReference type="Pfam" id="PF20256">
    <property type="entry name" value="MoCoBD_2"/>
    <property type="match status" value="1"/>
</dbReference>
<evidence type="ECO:0000259" key="3">
    <source>
        <dbReference type="SMART" id="SM01008"/>
    </source>
</evidence>
<dbReference type="InterPro" id="IPR046867">
    <property type="entry name" value="AldOxase/xan_DH_MoCoBD2"/>
</dbReference>
<accession>A0ABZ0TEK4</accession>
<proteinExistence type="predicted"/>
<dbReference type="InterPro" id="IPR016208">
    <property type="entry name" value="Ald_Oxase/xanthine_DH-like"/>
</dbReference>
<gene>
    <name evidence="4" type="ORF">SNE25_19075</name>
</gene>
<dbReference type="Gene3D" id="3.30.365.10">
    <property type="entry name" value="Aldehyde oxidase/xanthine dehydrogenase, molybdopterin binding domain"/>
    <property type="match status" value="4"/>
</dbReference>
<dbReference type="Pfam" id="PF01315">
    <property type="entry name" value="Ald_Xan_dh_C"/>
    <property type="match status" value="1"/>
</dbReference>
<dbReference type="Pfam" id="PF02738">
    <property type="entry name" value="MoCoBD_1"/>
    <property type="match status" value="1"/>
</dbReference>
<evidence type="ECO:0000256" key="1">
    <source>
        <dbReference type="ARBA" id="ARBA00022505"/>
    </source>
</evidence>
<dbReference type="RefSeq" id="WP_321560589.1">
    <property type="nucleotide sequence ID" value="NZ_CP139558.1"/>
</dbReference>
<keyword evidence="2" id="KW-0560">Oxidoreductase</keyword>
<keyword evidence="5" id="KW-1185">Reference proteome</keyword>
<dbReference type="InterPro" id="IPR037165">
    <property type="entry name" value="AldOxase/xan_DH_Mopterin-bd_sf"/>
</dbReference>
<dbReference type="Gene3D" id="3.90.1170.50">
    <property type="entry name" value="Aldehyde oxidase/xanthine dehydrogenase, a/b hammerhead"/>
    <property type="match status" value="1"/>
</dbReference>
<dbReference type="InterPro" id="IPR000674">
    <property type="entry name" value="Ald_Oxase/Xan_DH_a/b"/>
</dbReference>
<protein>
    <submittedName>
        <fullName evidence="4">Xanthine dehydrogenase family protein molybdopterin-binding subunit</fullName>
    </submittedName>
</protein>
<sequence length="716" mass="77605">MEDIQLKNDETATSLNRVDGRLKVTGAAKYSAEYKFPGLTYAVLVPATITSGTITGMDTKAAERAPGVLAVITHLNAQPVPGYQPDPSKPQRKGLKLFFDNQVFFNGQPIALVVADSFERATFAASLIKATYQQQPFETNFNKNINKGVTPNGGKYTDYVRGETDAYKNAPIKVEQEYTLPTEVHNPMELHVTTATWDAPDKVTVYTKTQGVKNSQKAIAEAFKLDINNVQINSRFVGGAFGSALRTWPHEIATVQAAKMVNRPVRLMFTREQQFTLVGYRPHTIQKIGLGATPDGKLVGMTHESHSQTAVYEEFTEGSVNVSRFLYASPNANTRYKVVPLNAGVPAPMRGPGEATGSFALESALDELSYALNIDPIELRLRNYADTDMERNLPWSSKYLKECYQLGAQHIGWDKRPSKPASLRDGEWLVGYGIGCGAFGAYRSRALAKAKLMPDGSLNIQSAASDIGPGTGTAMVIIASDILGIPADKITFDLGDSSYPQAPTQGGSATVSTVGSAVHDVCIALKQKLNTLAGKPEDDTAPVAYDNILKQHNLPYVEVTKESQGADENKKYSMYSFSSHFAQVLVHPVTGVVKVKKIVAVVDAGKIVSMKTARSQMIGGAVGGIGMALTEEMIFDHRYGRYVNNNFADYHVPVNADIPQMEAIFIDKPDPYVNPLGTKGIGEISLIGVAAAVANAVYNATGKRVRDLPITPDKLI</sequence>
<evidence type="ECO:0000313" key="4">
    <source>
        <dbReference type="EMBL" id="WPU91423.1"/>
    </source>
</evidence>
<dbReference type="EMBL" id="CP139558">
    <property type="protein sequence ID" value="WPU91423.1"/>
    <property type="molecule type" value="Genomic_DNA"/>
</dbReference>
<dbReference type="InterPro" id="IPR008274">
    <property type="entry name" value="AldOxase/xan_DH_MoCoBD1"/>
</dbReference>
<dbReference type="Proteomes" id="UP001324380">
    <property type="component" value="Chromosome"/>
</dbReference>
<dbReference type="SUPFAM" id="SSF56003">
    <property type="entry name" value="Molybdenum cofactor-binding domain"/>
    <property type="match status" value="1"/>
</dbReference>
<organism evidence="4 5">
    <name type="scientific">Mucilaginibacter sabulilitoris</name>
    <dbReference type="NCBI Taxonomy" id="1173583"/>
    <lineage>
        <taxon>Bacteria</taxon>
        <taxon>Pseudomonadati</taxon>
        <taxon>Bacteroidota</taxon>
        <taxon>Sphingobacteriia</taxon>
        <taxon>Sphingobacteriales</taxon>
        <taxon>Sphingobacteriaceae</taxon>
        <taxon>Mucilaginibacter</taxon>
    </lineage>
</organism>